<sequence length="61" mass="6590">MVSGADAARQCYAGGHTVHHDNPHPRQAGATRGLAEKIQLLPYMFMQDGTLRQRGPVPAAH</sequence>
<keyword evidence="2" id="KW-1185">Reference proteome</keyword>
<evidence type="ECO:0000313" key="2">
    <source>
        <dbReference type="Proteomes" id="UP001628192"/>
    </source>
</evidence>
<name>A0ABQ0EBT3_9BACT</name>
<gene>
    <name evidence="1" type="ORF">Defa_27610</name>
</gene>
<comment type="caution">
    <text evidence="1">The sequence shown here is derived from an EMBL/GenBank/DDBJ whole genome shotgun (WGS) entry which is preliminary data.</text>
</comment>
<protein>
    <submittedName>
        <fullName evidence="1">Uncharacterized protein</fullName>
    </submittedName>
</protein>
<reference evidence="1 2" key="1">
    <citation type="journal article" date="2025" name="Int. J. Syst. Evol. Microbiol.">
        <title>Desulfovibrio falkowii sp. nov., Porphyromonas miyakawae sp. nov., Mediterraneibacter flintii sp. nov. and Owariibacterium komagatae gen. nov., sp. nov., isolated from human faeces.</title>
        <authorList>
            <person name="Hamaguchi T."/>
            <person name="Ohara M."/>
            <person name="Hisatomi A."/>
            <person name="Sekiguchi K."/>
            <person name="Takeda J.I."/>
            <person name="Ueyama J."/>
            <person name="Ito M."/>
            <person name="Nishiwaki H."/>
            <person name="Ogi T."/>
            <person name="Hirayama M."/>
            <person name="Ohkuma M."/>
            <person name="Sakamoto M."/>
            <person name="Ohno K."/>
        </authorList>
    </citation>
    <scope>NUCLEOTIDE SEQUENCE [LARGE SCALE GENOMIC DNA]</scope>
    <source>
        <strain evidence="1 2">13CB8C</strain>
    </source>
</reference>
<dbReference type="Proteomes" id="UP001628192">
    <property type="component" value="Unassembled WGS sequence"/>
</dbReference>
<accession>A0ABQ0EBT3</accession>
<proteinExistence type="predicted"/>
<dbReference type="EMBL" id="BAAFSG010000001">
    <property type="protein sequence ID" value="GAB1255274.1"/>
    <property type="molecule type" value="Genomic_DNA"/>
</dbReference>
<evidence type="ECO:0000313" key="1">
    <source>
        <dbReference type="EMBL" id="GAB1255274.1"/>
    </source>
</evidence>
<organism evidence="1 2">
    <name type="scientific">Desulfovibrio falkowii</name>
    <dbReference type="NCBI Taxonomy" id="3136602"/>
    <lineage>
        <taxon>Bacteria</taxon>
        <taxon>Pseudomonadati</taxon>
        <taxon>Thermodesulfobacteriota</taxon>
        <taxon>Desulfovibrionia</taxon>
        <taxon>Desulfovibrionales</taxon>
        <taxon>Desulfovibrionaceae</taxon>
        <taxon>Desulfovibrio</taxon>
    </lineage>
</organism>